<dbReference type="InterPro" id="IPR005135">
    <property type="entry name" value="Endo/exonuclease/phosphatase"/>
</dbReference>
<protein>
    <submittedName>
        <fullName evidence="4">Endonuclease/exonuclease/phosphatase family protein</fullName>
    </submittedName>
</protein>
<evidence type="ECO:0000256" key="2">
    <source>
        <dbReference type="SAM" id="SignalP"/>
    </source>
</evidence>
<dbReference type="Proteomes" id="UP001596135">
    <property type="component" value="Unassembled WGS sequence"/>
</dbReference>
<evidence type="ECO:0000259" key="3">
    <source>
        <dbReference type="Pfam" id="PF03372"/>
    </source>
</evidence>
<accession>A0ABW1LF04</accession>
<comment type="caution">
    <text evidence="4">The sequence shown here is derived from an EMBL/GenBank/DDBJ whole genome shotgun (WGS) entry which is preliminary data.</text>
</comment>
<evidence type="ECO:0000313" key="5">
    <source>
        <dbReference type="Proteomes" id="UP001596135"/>
    </source>
</evidence>
<dbReference type="GO" id="GO:0004519">
    <property type="term" value="F:endonuclease activity"/>
    <property type="evidence" value="ECO:0007669"/>
    <property type="project" value="UniProtKB-KW"/>
</dbReference>
<keyword evidence="2" id="KW-0732">Signal</keyword>
<proteinExistence type="predicted"/>
<reference evidence="5" key="1">
    <citation type="journal article" date="2019" name="Int. J. Syst. Evol. Microbiol.">
        <title>The Global Catalogue of Microorganisms (GCM) 10K type strain sequencing project: providing services to taxonomists for standard genome sequencing and annotation.</title>
        <authorList>
            <consortium name="The Broad Institute Genomics Platform"/>
            <consortium name="The Broad Institute Genome Sequencing Center for Infectious Disease"/>
            <person name="Wu L."/>
            <person name="Ma J."/>
        </authorList>
    </citation>
    <scope>NUCLEOTIDE SEQUENCE [LARGE SCALE GENOMIC DNA]</scope>
    <source>
        <strain evidence="5">CCUG 54522</strain>
    </source>
</reference>
<organism evidence="4 5">
    <name type="scientific">Nocardioides hankookensis</name>
    <dbReference type="NCBI Taxonomy" id="443157"/>
    <lineage>
        <taxon>Bacteria</taxon>
        <taxon>Bacillati</taxon>
        <taxon>Actinomycetota</taxon>
        <taxon>Actinomycetes</taxon>
        <taxon>Propionibacteriales</taxon>
        <taxon>Nocardioidaceae</taxon>
        <taxon>Nocardioides</taxon>
    </lineage>
</organism>
<feature type="domain" description="Endonuclease/exonuclease/phosphatase" evidence="3">
    <location>
        <begin position="161"/>
        <end position="411"/>
    </location>
</feature>
<dbReference type="Gene3D" id="3.60.10.10">
    <property type="entry name" value="Endonuclease/exonuclease/phosphatase"/>
    <property type="match status" value="1"/>
</dbReference>
<keyword evidence="4" id="KW-0378">Hydrolase</keyword>
<feature type="signal peptide" evidence="2">
    <location>
        <begin position="1"/>
        <end position="29"/>
    </location>
</feature>
<keyword evidence="5" id="KW-1185">Reference proteome</keyword>
<keyword evidence="4" id="KW-0540">Nuclease</keyword>
<dbReference type="SUPFAM" id="SSF56219">
    <property type="entry name" value="DNase I-like"/>
    <property type="match status" value="1"/>
</dbReference>
<evidence type="ECO:0000256" key="1">
    <source>
        <dbReference type="SAM" id="MobiDB-lite"/>
    </source>
</evidence>
<gene>
    <name evidence="4" type="ORF">ACFPYL_02305</name>
</gene>
<dbReference type="EMBL" id="JBHSRJ010000001">
    <property type="protein sequence ID" value="MFC6041886.1"/>
    <property type="molecule type" value="Genomic_DNA"/>
</dbReference>
<dbReference type="Pfam" id="PF03372">
    <property type="entry name" value="Exo_endo_phos"/>
    <property type="match status" value="1"/>
</dbReference>
<dbReference type="InterPro" id="IPR036691">
    <property type="entry name" value="Endo/exonu/phosph_ase_sf"/>
</dbReference>
<name>A0ABW1LF04_9ACTN</name>
<feature type="region of interest" description="Disordered" evidence="1">
    <location>
        <begin position="112"/>
        <end position="131"/>
    </location>
</feature>
<dbReference type="RefSeq" id="WP_379149920.1">
    <property type="nucleotide sequence ID" value="NZ_JBHSRJ010000001.1"/>
</dbReference>
<feature type="chain" id="PRO_5045496683" evidence="2">
    <location>
        <begin position="30"/>
        <end position="441"/>
    </location>
</feature>
<sequence>MRTRLIAAGLGSAMVSSLLVLGATAPAQAGDLHVKLTNNPDGSIHVDWDPAVGVGSTYQVQIATDRLITAHVQTFDVPGNGSQTELDVPHADLVTPASGDYTFVKVQIDRHGNGENSGTPTAWIKPTPVAPPTTGSTVKMATFNVRIWRASDQKKKKKKSLVSWTVRRKKIASTIKATDPGVILLQESSGAAKLRVAGKLWQFQDLTNRLPKKYKLSVQGLYTNARGLAIGSQGSRIVVDTSRYKVLKTGYVQPPAFSPKQTRFLPWALLRIKSTGEEFYVASAHLQSGADKPGQTRLYDMRQRQTDYINAQLARLAASGRGVYLGGDFNSTSNTKPDNNVHRTLVADGWYDGFATTTVSGDEFPTTNDFVFPVKPGPFRRDYLMSLGAPQGSYGYTNHFYNSASKFASDHFMQSAVFPVGAGPYLTAAQIGRSKYKPYHR</sequence>
<evidence type="ECO:0000313" key="4">
    <source>
        <dbReference type="EMBL" id="MFC6041886.1"/>
    </source>
</evidence>
<keyword evidence="4" id="KW-0255">Endonuclease</keyword>